<accession>A0ABW7W704</accession>
<proteinExistence type="predicted"/>
<protein>
    <submittedName>
        <fullName evidence="1">Uncharacterized protein</fullName>
    </submittedName>
</protein>
<dbReference type="RefSeq" id="WP_397067326.1">
    <property type="nucleotide sequence ID" value="NZ_JBIRYL010000030.1"/>
</dbReference>
<name>A0ABW7W704_9NOCA</name>
<organism evidence="1 2">
    <name type="scientific">Nocardia testacea</name>
    <dbReference type="NCBI Taxonomy" id="248551"/>
    <lineage>
        <taxon>Bacteria</taxon>
        <taxon>Bacillati</taxon>
        <taxon>Actinomycetota</taxon>
        <taxon>Actinomycetes</taxon>
        <taxon>Mycobacteriales</taxon>
        <taxon>Nocardiaceae</taxon>
        <taxon>Nocardia</taxon>
    </lineage>
</organism>
<evidence type="ECO:0000313" key="2">
    <source>
        <dbReference type="Proteomes" id="UP001611494"/>
    </source>
</evidence>
<reference evidence="1 2" key="1">
    <citation type="submission" date="2024-10" db="EMBL/GenBank/DDBJ databases">
        <title>The Natural Products Discovery Center: Release of the First 8490 Sequenced Strains for Exploring Actinobacteria Biosynthetic Diversity.</title>
        <authorList>
            <person name="Kalkreuter E."/>
            <person name="Kautsar S.A."/>
            <person name="Yang D."/>
            <person name="Bader C.D."/>
            <person name="Teijaro C.N."/>
            <person name="Fluegel L."/>
            <person name="Davis C.M."/>
            <person name="Simpson J.R."/>
            <person name="Lauterbach L."/>
            <person name="Steele A.D."/>
            <person name="Gui C."/>
            <person name="Meng S."/>
            <person name="Li G."/>
            <person name="Viehrig K."/>
            <person name="Ye F."/>
            <person name="Su P."/>
            <person name="Kiefer A.F."/>
            <person name="Nichols A."/>
            <person name="Cepeda A.J."/>
            <person name="Yan W."/>
            <person name="Fan B."/>
            <person name="Jiang Y."/>
            <person name="Adhikari A."/>
            <person name="Zheng C.-J."/>
            <person name="Schuster L."/>
            <person name="Cowan T.M."/>
            <person name="Smanski M.J."/>
            <person name="Chevrette M.G."/>
            <person name="De Carvalho L.P.S."/>
            <person name="Shen B."/>
        </authorList>
    </citation>
    <scope>NUCLEOTIDE SEQUENCE [LARGE SCALE GENOMIC DNA]</scope>
    <source>
        <strain evidence="1 2">NPDC019377</strain>
    </source>
</reference>
<gene>
    <name evidence="1" type="ORF">ACH49Z_32215</name>
</gene>
<sequence>MSVRIGPRDMGCVQWVVEMGATPLNVVADLLGTSQTNAYRVVSRWREAGLLVPETVRPVPGPMWVVPTETTASSLLGFQVSKWVPGPKDARHLEMVARTRLALAGRDISAEDGWISERMLRQEAAVKQPYGTPESRAHLHDGHWIDDLGRLHAIEVELTRKGSTDIRQKVKAAFEAAKTARAHDLIYYCSTDEVRTRVQTAAQKVLRPGPDDPQFIVRPLDSLLNPESAREGAGLAAAGGAA</sequence>
<dbReference type="EMBL" id="JBIRYL010000030">
    <property type="protein sequence ID" value="MFI2234523.1"/>
    <property type="molecule type" value="Genomic_DNA"/>
</dbReference>
<keyword evidence="2" id="KW-1185">Reference proteome</keyword>
<comment type="caution">
    <text evidence="1">The sequence shown here is derived from an EMBL/GenBank/DDBJ whole genome shotgun (WGS) entry which is preliminary data.</text>
</comment>
<dbReference type="Proteomes" id="UP001611494">
    <property type="component" value="Unassembled WGS sequence"/>
</dbReference>
<evidence type="ECO:0000313" key="1">
    <source>
        <dbReference type="EMBL" id="MFI2234523.1"/>
    </source>
</evidence>